<keyword evidence="1" id="KW-0732">Signal</keyword>
<organism evidence="2 3">
    <name type="scientific">Thiomicrospira aerophila AL3</name>
    <dbReference type="NCBI Taxonomy" id="717772"/>
    <lineage>
        <taxon>Bacteria</taxon>
        <taxon>Pseudomonadati</taxon>
        <taxon>Pseudomonadota</taxon>
        <taxon>Gammaproteobacteria</taxon>
        <taxon>Thiotrichales</taxon>
        <taxon>Piscirickettsiaceae</taxon>
        <taxon>Thiomicrospira</taxon>
    </lineage>
</organism>
<dbReference type="STRING" id="717772.THIAE_06140"/>
<evidence type="ECO:0000313" key="2">
    <source>
        <dbReference type="EMBL" id="AHF02295.1"/>
    </source>
</evidence>
<feature type="chain" id="PRO_5004787283" description="Integrating conjugative element protein" evidence="1">
    <location>
        <begin position="19"/>
        <end position="269"/>
    </location>
</feature>
<dbReference type="AlphaFoldDB" id="W0DUN1"/>
<dbReference type="Proteomes" id="UP000005380">
    <property type="component" value="Chromosome"/>
</dbReference>
<keyword evidence="3" id="KW-1185">Reference proteome</keyword>
<dbReference type="OrthoDB" id="7064293at2"/>
<dbReference type="HOGENOM" id="CLU_039053_1_0_6"/>
<sequence>MKTLFLFIMLGFSAAAHATSPERIVFNNQPIDVLLQAGQERAIEFPEKIQVGLPAQAMALFDGLTYVDNQLFLTLANDIQDHVRLIVRGQSGTNYIINVRSVTEGVDTLPGRVIIHRAETSSMTDATQPERKRFVESYPALTRYAMQALYAPERLVNSNYAIGELGLNRTPMMNFFRCTNHSTACRSLRVTPVAGWQATHHYVTALEVENISNQPIEIDPRLIRTVTPGALKAATSMHGRLLSHEQGDKATTILVIIHTEPFEKLVGIY</sequence>
<dbReference type="EMBL" id="CP007030">
    <property type="protein sequence ID" value="AHF02295.1"/>
    <property type="molecule type" value="Genomic_DNA"/>
</dbReference>
<dbReference type="eggNOG" id="ENOG502Z7QE">
    <property type="taxonomic scope" value="Bacteria"/>
</dbReference>
<dbReference type="Pfam" id="PF11920">
    <property type="entry name" value="DUF3438"/>
    <property type="match status" value="1"/>
</dbReference>
<gene>
    <name evidence="2" type="ORF">THIAE_06140</name>
</gene>
<name>W0DUN1_9GAMM</name>
<evidence type="ECO:0000256" key="1">
    <source>
        <dbReference type="SAM" id="SignalP"/>
    </source>
</evidence>
<evidence type="ECO:0008006" key="4">
    <source>
        <dbReference type="Google" id="ProtNLM"/>
    </source>
</evidence>
<dbReference type="KEGG" id="tao:THIAE_06140"/>
<feature type="signal peptide" evidence="1">
    <location>
        <begin position="1"/>
        <end position="18"/>
    </location>
</feature>
<dbReference type="InterPro" id="IPR021844">
    <property type="entry name" value="Integr_conj_element_PFL4704"/>
</dbReference>
<reference evidence="2 3" key="1">
    <citation type="submission" date="2013-12" db="EMBL/GenBank/DDBJ databases">
        <authorList>
            <consortium name="DOE Joint Genome Institute"/>
            <person name="Kappler U."/>
            <person name="Huntemann M."/>
            <person name="Han J."/>
            <person name="Chen A."/>
            <person name="Kyrpides N."/>
            <person name="Mavromatis K."/>
            <person name="Markowitz V."/>
            <person name="Palaniappan K."/>
            <person name="Ivanova N."/>
            <person name="Schaumberg A."/>
            <person name="Pati A."/>
            <person name="Liolios K."/>
            <person name="Nordberg H.P."/>
            <person name="Cantor M.N."/>
            <person name="Hua S.X."/>
            <person name="Woyke T."/>
        </authorList>
    </citation>
    <scope>NUCLEOTIDE SEQUENCE [LARGE SCALE GENOMIC DNA]</scope>
    <source>
        <strain evidence="3">AL2</strain>
    </source>
</reference>
<evidence type="ECO:0000313" key="3">
    <source>
        <dbReference type="Proteomes" id="UP000005380"/>
    </source>
</evidence>
<dbReference type="RefSeq" id="WP_006460509.1">
    <property type="nucleotide sequence ID" value="NZ_CP007030.1"/>
</dbReference>
<protein>
    <recommendedName>
        <fullName evidence="4">Integrating conjugative element protein</fullName>
    </recommendedName>
</protein>
<dbReference type="InParanoid" id="W0DUN1"/>
<accession>W0DUN1</accession>
<proteinExistence type="predicted"/>